<feature type="transmembrane region" description="Helical" evidence="1">
    <location>
        <begin position="810"/>
        <end position="832"/>
    </location>
</feature>
<sequence length="1157" mass="127720">MAAASALSWSRTLRESAGSLSIKSLNRFDNLGPLKVSLSPKVDGQCGTHTAVRRSAYSVLRMRNAPPGACAQNLLSCAESSLQENICRCCCSALLYRSPIPHTSTLSLAPEEERVRDDFVFSLKLAEIEQPLRGVIGDSAYTALVGPSLAQSRWVGLCHNLPEVYEGDGRWVARVLLTQEEEHRIKWLREDGAESLDMYSRLTSFKTMHAAFHSMGEEKLGLCQFEAIERRMREGGVKWDMCDAAVACFFGAKREELRPFCCHVVRDILLEAGVERVGVAVEGSYETSLRRILGAMLLLHILGVLTLEVKSSCDKAFDPPLYLLETAKELFALAKFLPSDEFGGPLRIITARCRESVLALVSFFTVPVSSPYLSDFTLWLLREAPDVATCHRHFRQMTLRSHVEAIALLEKSCLLSPQCLDLRSVVEVLLPLLDFSEVEDFYVVVFTEVLARLEERLRRNVESFTEDDFRLLTALGVRLFEGQGGSVFHAPSHPGGECPFDARKLEQLEQLQVMGGSPWSFIRLSCDYLKEVVRALLRDGSRSRDTHHSGAQDKTKLVLASRLLNTNEGEVKNDALVPEAPENVAYTVPHTSATAAAASGPFARSTDTIRGVCGLSAGVRSRNAPLTPPLSSTASLRDRFIIFIEELVKALVERRSSQLNNSSVVSNDLFSFVSKYMPLPNIHDEYRRKIYLLVNVMSEESSRVGGGGGADPGDDVPRELRYLVMSLSLMLSPWAAVMILREVLRESSGMNPRYTYVLNSAIDLQLPTSTTRSRMATTLNMWRFISSQSAKMTFAEQLSMKRRCAVNIPLSYILSSYWSLLTWLTLLALIGLNIAGLDLEAQYVAACLFNEFSPPDDVIAPTTDEHCAGEVQNAISAYFEDCKLVRDNTSPEGSCVEGETMGHGPRDGLFPLASYVSSQGLVDQQRPMTVISVGSKGDGPVQGCIAKEFGCASLVLRELSARTSFPFYLPIEKLLSTDLIIGRAAERIRRVSFNNAWSVSRAVFRTFPLGRSHTEYGLVSHTCTQANSKRRRITFLLYFQRSVPIPPQLLVWLSESVLAQHGNLVLVVHEDSLITGGTTLEAVTQLSASNNIRYIRCSATAVGDAHVSGDLHEPRNMFGMMGLHAVKVLRVVGRTFAFAVGGPPPVSHSLHGAESVL</sequence>
<name>G0UK88_TRYCI</name>
<organism evidence="2">
    <name type="scientific">Trypanosoma congolense (strain IL3000)</name>
    <dbReference type="NCBI Taxonomy" id="1068625"/>
    <lineage>
        <taxon>Eukaryota</taxon>
        <taxon>Discoba</taxon>
        <taxon>Euglenozoa</taxon>
        <taxon>Kinetoplastea</taxon>
        <taxon>Metakinetoplastina</taxon>
        <taxon>Trypanosomatida</taxon>
        <taxon>Trypanosomatidae</taxon>
        <taxon>Trypanosoma</taxon>
        <taxon>Nannomonas</taxon>
    </lineage>
</organism>
<evidence type="ECO:0000313" key="2">
    <source>
        <dbReference type="EMBL" id="CCC89793.1"/>
    </source>
</evidence>
<keyword evidence="1" id="KW-0472">Membrane</keyword>
<dbReference type="AlphaFoldDB" id="G0UK88"/>
<gene>
    <name evidence="2" type="ORF">TCIL3000_3_2250</name>
</gene>
<feature type="transmembrane region" description="Helical" evidence="1">
    <location>
        <begin position="722"/>
        <end position="740"/>
    </location>
</feature>
<evidence type="ECO:0000256" key="1">
    <source>
        <dbReference type="SAM" id="Phobius"/>
    </source>
</evidence>
<dbReference type="EMBL" id="HE575316">
    <property type="protein sequence ID" value="CCC89793.1"/>
    <property type="molecule type" value="Genomic_DNA"/>
</dbReference>
<proteinExistence type="predicted"/>
<reference evidence="2" key="1">
    <citation type="journal article" date="2012" name="Proc. Natl. Acad. Sci. U.S.A.">
        <title>Antigenic diversity is generated by distinct evolutionary mechanisms in African trypanosome species.</title>
        <authorList>
            <person name="Jackson A.P."/>
            <person name="Berry A."/>
            <person name="Aslett M."/>
            <person name="Allison H.C."/>
            <person name="Burton P."/>
            <person name="Vavrova-Anderson J."/>
            <person name="Brown R."/>
            <person name="Browne H."/>
            <person name="Corton N."/>
            <person name="Hauser H."/>
            <person name="Gamble J."/>
            <person name="Gilderthorp R."/>
            <person name="Marcello L."/>
            <person name="McQuillan J."/>
            <person name="Otto T.D."/>
            <person name="Quail M.A."/>
            <person name="Sanders M.J."/>
            <person name="van Tonder A."/>
            <person name="Ginger M.L."/>
            <person name="Field M.C."/>
            <person name="Barry J.D."/>
            <person name="Hertz-Fowler C."/>
            <person name="Berriman M."/>
        </authorList>
    </citation>
    <scope>NUCLEOTIDE SEQUENCE</scope>
    <source>
        <strain evidence="2">IL3000</strain>
    </source>
</reference>
<keyword evidence="1" id="KW-1133">Transmembrane helix</keyword>
<keyword evidence="1" id="KW-0812">Transmembrane</keyword>
<accession>G0UK88</accession>
<protein>
    <submittedName>
        <fullName evidence="2">Uncharacterized protein TCIL3000_3_2250</fullName>
    </submittedName>
</protein>
<dbReference type="VEuPathDB" id="TriTrypDB:TcIL3000_3_2250"/>